<dbReference type="EMBL" id="AWUE01024332">
    <property type="protein sequence ID" value="OMO51065.1"/>
    <property type="molecule type" value="Genomic_DNA"/>
</dbReference>
<evidence type="ECO:0008006" key="4">
    <source>
        <dbReference type="Google" id="ProtNLM"/>
    </source>
</evidence>
<sequence length="155" mass="17100">MSESEVINWLRAKDLNPEIDPEADEGENIDLAGGLGETGDQSQRGSGSGNETTREVVDHMLIDDGEESAMDMFWKHEVESGKAENRSELDIFKQEEREKGAEFDVLGCAFGIGGRVLDVYRSCLSAKIVQALICGQDWLRGSPEFNSIADKEEQS</sequence>
<feature type="compositionally biased region" description="Acidic residues" evidence="1">
    <location>
        <begin position="17"/>
        <end position="28"/>
    </location>
</feature>
<dbReference type="Proteomes" id="UP000187203">
    <property type="component" value="Unassembled WGS sequence"/>
</dbReference>
<feature type="region of interest" description="Disordered" evidence="1">
    <location>
        <begin position="15"/>
        <end position="53"/>
    </location>
</feature>
<feature type="compositionally biased region" description="Polar residues" evidence="1">
    <location>
        <begin position="39"/>
        <end position="51"/>
    </location>
</feature>
<keyword evidence="3" id="KW-1185">Reference proteome</keyword>
<name>A0A1R3FZ06_9ROSI</name>
<evidence type="ECO:0000313" key="3">
    <source>
        <dbReference type="Proteomes" id="UP000187203"/>
    </source>
</evidence>
<dbReference type="PANTHER" id="PTHR23272">
    <property type="entry name" value="BED FINGER-RELATED"/>
    <property type="match status" value="1"/>
</dbReference>
<evidence type="ECO:0000313" key="2">
    <source>
        <dbReference type="EMBL" id="OMO51065.1"/>
    </source>
</evidence>
<reference evidence="3" key="1">
    <citation type="submission" date="2013-09" db="EMBL/GenBank/DDBJ databases">
        <title>Corchorus olitorius genome sequencing.</title>
        <authorList>
            <person name="Alam M."/>
            <person name="Haque M.S."/>
            <person name="Islam M.S."/>
            <person name="Emdad E.M."/>
            <person name="Islam M.M."/>
            <person name="Ahmed B."/>
            <person name="Halim A."/>
            <person name="Hossen Q.M.M."/>
            <person name="Hossain M.Z."/>
            <person name="Ahmed R."/>
            <person name="Khan M.M."/>
            <person name="Islam R."/>
            <person name="Rashid M.M."/>
            <person name="Khan S.A."/>
            <person name="Rahman M.S."/>
            <person name="Alam M."/>
            <person name="Yahiya A.S."/>
            <person name="Khan M.S."/>
            <person name="Azam M.S."/>
            <person name="Haque T."/>
            <person name="Lashkar M.Z.H."/>
            <person name="Akhand A.I."/>
            <person name="Morshed G."/>
            <person name="Roy S."/>
            <person name="Uddin K.S."/>
            <person name="Rabeya T."/>
            <person name="Hossain A.S."/>
            <person name="Chowdhury A."/>
            <person name="Snigdha A.R."/>
            <person name="Mortoza M.S."/>
            <person name="Matin S.A."/>
            <person name="Hoque S.M.E."/>
            <person name="Islam M.K."/>
            <person name="Roy D.K."/>
            <person name="Haider R."/>
            <person name="Moosa M.M."/>
            <person name="Elias S.M."/>
            <person name="Hasan A.M."/>
            <person name="Jahan S."/>
            <person name="Shafiuddin M."/>
            <person name="Mahmood N."/>
            <person name="Shommy N.S."/>
        </authorList>
    </citation>
    <scope>NUCLEOTIDE SEQUENCE [LARGE SCALE GENOMIC DNA]</scope>
    <source>
        <strain evidence="3">cv. O-4</strain>
    </source>
</reference>
<organism evidence="2 3">
    <name type="scientific">Corchorus olitorius</name>
    <dbReference type="NCBI Taxonomy" id="93759"/>
    <lineage>
        <taxon>Eukaryota</taxon>
        <taxon>Viridiplantae</taxon>
        <taxon>Streptophyta</taxon>
        <taxon>Embryophyta</taxon>
        <taxon>Tracheophyta</taxon>
        <taxon>Spermatophyta</taxon>
        <taxon>Magnoliopsida</taxon>
        <taxon>eudicotyledons</taxon>
        <taxon>Gunneridae</taxon>
        <taxon>Pentapetalae</taxon>
        <taxon>rosids</taxon>
        <taxon>malvids</taxon>
        <taxon>Malvales</taxon>
        <taxon>Malvaceae</taxon>
        <taxon>Grewioideae</taxon>
        <taxon>Apeibeae</taxon>
        <taxon>Corchorus</taxon>
    </lineage>
</organism>
<proteinExistence type="predicted"/>
<dbReference type="OrthoDB" id="1718237at2759"/>
<accession>A0A1R3FZ06</accession>
<gene>
    <name evidence="2" type="ORF">COLO4_37824</name>
</gene>
<dbReference type="PANTHER" id="PTHR23272:SF161">
    <property type="entry name" value="ZINC FINGER BED DOMAIN-CONTAINING PROTEIN RICESLEEPER 1-LIKE"/>
    <property type="match status" value="1"/>
</dbReference>
<protein>
    <recommendedName>
        <fullName evidence="4">HAT C-terminal dimerisation domain-containing protein</fullName>
    </recommendedName>
</protein>
<dbReference type="AlphaFoldDB" id="A0A1R3FZ06"/>
<comment type="caution">
    <text evidence="2">The sequence shown here is derived from an EMBL/GenBank/DDBJ whole genome shotgun (WGS) entry which is preliminary data.</text>
</comment>
<evidence type="ECO:0000256" key="1">
    <source>
        <dbReference type="SAM" id="MobiDB-lite"/>
    </source>
</evidence>